<keyword evidence="3" id="KW-1185">Reference proteome</keyword>
<evidence type="ECO:0000259" key="1">
    <source>
        <dbReference type="SMART" id="SM00860"/>
    </source>
</evidence>
<evidence type="ECO:0000313" key="3">
    <source>
        <dbReference type="Proteomes" id="UP000333828"/>
    </source>
</evidence>
<name>A0A5E4T7L5_9BURK</name>
<feature type="domain" description="Knr4/Smi1-like" evidence="1">
    <location>
        <begin position="16"/>
        <end position="139"/>
    </location>
</feature>
<proteinExistence type="predicted"/>
<dbReference type="SUPFAM" id="SSF160631">
    <property type="entry name" value="SMI1/KNR4-like"/>
    <property type="match status" value="1"/>
</dbReference>
<dbReference type="InterPro" id="IPR037883">
    <property type="entry name" value="Knr4/Smi1-like_sf"/>
</dbReference>
<reference evidence="2 3" key="1">
    <citation type="submission" date="2019-08" db="EMBL/GenBank/DDBJ databases">
        <authorList>
            <person name="Peeters C."/>
        </authorList>
    </citation>
    <scope>NUCLEOTIDE SEQUENCE [LARGE SCALE GENOMIC DNA]</scope>
    <source>
        <strain evidence="2 3">LMG 31115</strain>
    </source>
</reference>
<dbReference type="Proteomes" id="UP000333828">
    <property type="component" value="Unassembled WGS sequence"/>
</dbReference>
<dbReference type="InterPro" id="IPR018958">
    <property type="entry name" value="Knr4/Smi1-like_dom"/>
</dbReference>
<sequence>MANIDWTSYGIAQGESASEDAIAALEQRLGYPLPPAYVDLARFCNGASPEISEFRVADFATCISDFFEISTTPDLFTVLWYLRPQAMNLPSQFVPIARDPIGGMILLNYETIPPTVEFLDQATGKIHFVSSSFESFVTNWHE</sequence>
<dbReference type="Gene3D" id="3.40.1580.10">
    <property type="entry name" value="SMI1/KNR4-like"/>
    <property type="match status" value="1"/>
</dbReference>
<evidence type="ECO:0000313" key="2">
    <source>
        <dbReference type="EMBL" id="VVD82404.1"/>
    </source>
</evidence>
<protein>
    <recommendedName>
        <fullName evidence="1">Knr4/Smi1-like domain-containing protein</fullName>
    </recommendedName>
</protein>
<organism evidence="2 3">
    <name type="scientific">Pandoraea iniqua</name>
    <dbReference type="NCBI Taxonomy" id="2508288"/>
    <lineage>
        <taxon>Bacteria</taxon>
        <taxon>Pseudomonadati</taxon>
        <taxon>Pseudomonadota</taxon>
        <taxon>Betaproteobacteria</taxon>
        <taxon>Burkholderiales</taxon>
        <taxon>Burkholderiaceae</taxon>
        <taxon>Pandoraea</taxon>
    </lineage>
</organism>
<dbReference type="AlphaFoldDB" id="A0A5E4T7L5"/>
<gene>
    <name evidence="2" type="ORF">PIN31115_01183</name>
</gene>
<accession>A0A5E4T7L5</accession>
<dbReference type="EMBL" id="CABPSI010000001">
    <property type="protein sequence ID" value="VVD82404.1"/>
    <property type="molecule type" value="Genomic_DNA"/>
</dbReference>
<dbReference type="Pfam" id="PF09346">
    <property type="entry name" value="SMI1_KNR4"/>
    <property type="match status" value="1"/>
</dbReference>
<dbReference type="RefSeq" id="WP_174995979.1">
    <property type="nucleotide sequence ID" value="NZ_CABPSI010000001.1"/>
</dbReference>
<dbReference type="SMART" id="SM00860">
    <property type="entry name" value="SMI1_KNR4"/>
    <property type="match status" value="1"/>
</dbReference>